<name>F1AX97_ORFV</name>
<feature type="region of interest" description="Disordered" evidence="1">
    <location>
        <begin position="1"/>
        <end position="76"/>
    </location>
</feature>
<protein>
    <submittedName>
        <fullName evidence="2">PP224</fullName>
    </submittedName>
</protein>
<evidence type="ECO:0000313" key="2">
    <source>
        <dbReference type="EMBL" id="ADY76860.1"/>
    </source>
</evidence>
<dbReference type="Proteomes" id="UP000103309">
    <property type="component" value="Segment"/>
</dbReference>
<proteinExistence type="predicted"/>
<organismHost>
    <name type="scientific">Ovis aries</name>
    <name type="common">Sheep</name>
    <dbReference type="NCBI Taxonomy" id="9940"/>
</organismHost>
<evidence type="ECO:0000313" key="3">
    <source>
        <dbReference type="Proteomes" id="UP000103309"/>
    </source>
</evidence>
<organism evidence="2 3">
    <name type="scientific">Orf virus</name>
    <name type="common">ORFV</name>
    <dbReference type="NCBI Taxonomy" id="10258"/>
    <lineage>
        <taxon>Viruses</taxon>
        <taxon>Varidnaviria</taxon>
        <taxon>Bamfordvirae</taxon>
        <taxon>Nucleocytoviricota</taxon>
        <taxon>Pokkesviricetes</taxon>
        <taxon>Chitovirales</taxon>
        <taxon>Poxviridae</taxon>
        <taxon>Chordopoxvirinae</taxon>
        <taxon>Parapoxvirus</taxon>
        <taxon>Parapoxvirus orf</taxon>
    </lineage>
</organism>
<accession>F1AX97</accession>
<dbReference type="EMBL" id="HM133903">
    <property type="protein sequence ID" value="ADY76860.1"/>
    <property type="molecule type" value="Genomic_DNA"/>
</dbReference>
<feature type="compositionally biased region" description="Basic and acidic residues" evidence="1">
    <location>
        <begin position="8"/>
        <end position="51"/>
    </location>
</feature>
<reference evidence="2 3" key="1">
    <citation type="submission" date="2010-04" db="EMBL/GenBank/DDBJ databases">
        <title>Novel immune-modulators identified by a rapid, functional screen of the Parapox virus genome.</title>
        <authorList>
            <person name="McGuire M.J."/>
            <person name="Sykes K.F."/>
            <person name="Johnston S.A."/>
        </authorList>
    </citation>
    <scope>NUCLEOTIDE SEQUENCE [LARGE SCALE GENOMIC DNA]</scope>
    <source>
        <strain evidence="2">D1701</strain>
    </source>
</reference>
<organismHost>
    <name type="scientific">Capra hircus</name>
    <name type="common">Goat</name>
    <dbReference type="NCBI Taxonomy" id="9925"/>
</organismHost>
<sequence length="134" mass="15067">MSAQLQADTREPARSTSRQEPDTREPARGTREPARGTREPDTPAQREDRPPLLRSTRRLAWSTRRASRSEAPTGSWHRGAVAMALEATVRWLDAACRQSWILDGTGNTCLLPSPCTWQRSLPPHREDMAAPVRE</sequence>
<organismHost>
    <name type="scientific">Homo sapiens</name>
    <name type="common">Human</name>
    <dbReference type="NCBI Taxonomy" id="9606"/>
</organismHost>
<evidence type="ECO:0000256" key="1">
    <source>
        <dbReference type="SAM" id="MobiDB-lite"/>
    </source>
</evidence>